<dbReference type="GeneTree" id="ENSGT00940000162696"/>
<name>A0A3Q4G6E1_NEOBR</name>
<dbReference type="AlphaFoldDB" id="A0A3Q4G6E1"/>
<keyword evidence="2" id="KW-1133">Transmembrane helix</keyword>
<evidence type="ECO:0000313" key="4">
    <source>
        <dbReference type="Ensembl" id="ENSNBRP00000004165.1"/>
    </source>
</evidence>
<keyword evidence="3" id="KW-0732">Signal</keyword>
<reference evidence="4" key="2">
    <citation type="submission" date="2025-09" db="UniProtKB">
        <authorList>
            <consortium name="Ensembl"/>
        </authorList>
    </citation>
    <scope>IDENTIFICATION</scope>
</reference>
<feature type="transmembrane region" description="Helical" evidence="2">
    <location>
        <begin position="211"/>
        <end position="234"/>
    </location>
</feature>
<accession>A0A3Q4G6E1</accession>
<evidence type="ECO:0000256" key="3">
    <source>
        <dbReference type="SAM" id="SignalP"/>
    </source>
</evidence>
<dbReference type="SUPFAM" id="SSF49265">
    <property type="entry name" value="Fibronectin type III"/>
    <property type="match status" value="1"/>
</dbReference>
<dbReference type="OMA" id="VEVQWCA"/>
<dbReference type="Proteomes" id="UP000261580">
    <property type="component" value="Unassembled WGS sequence"/>
</dbReference>
<feature type="region of interest" description="Disordered" evidence="1">
    <location>
        <begin position="44"/>
        <end position="64"/>
    </location>
</feature>
<dbReference type="InterPro" id="IPR003961">
    <property type="entry name" value="FN3_dom"/>
</dbReference>
<evidence type="ECO:0000313" key="5">
    <source>
        <dbReference type="Proteomes" id="UP000261580"/>
    </source>
</evidence>
<reference evidence="4" key="1">
    <citation type="submission" date="2025-08" db="UniProtKB">
        <authorList>
            <consortium name="Ensembl"/>
        </authorList>
    </citation>
    <scope>IDENTIFICATION</scope>
</reference>
<organism evidence="4 5">
    <name type="scientific">Neolamprologus brichardi</name>
    <name type="common">Fairy cichlid</name>
    <name type="synonym">Lamprologus brichardi</name>
    <dbReference type="NCBI Taxonomy" id="32507"/>
    <lineage>
        <taxon>Eukaryota</taxon>
        <taxon>Metazoa</taxon>
        <taxon>Chordata</taxon>
        <taxon>Craniata</taxon>
        <taxon>Vertebrata</taxon>
        <taxon>Euteleostomi</taxon>
        <taxon>Actinopterygii</taxon>
        <taxon>Neopterygii</taxon>
        <taxon>Teleostei</taxon>
        <taxon>Neoteleostei</taxon>
        <taxon>Acanthomorphata</taxon>
        <taxon>Ovalentaria</taxon>
        <taxon>Cichlomorphae</taxon>
        <taxon>Cichliformes</taxon>
        <taxon>Cichlidae</taxon>
        <taxon>African cichlids</taxon>
        <taxon>Pseudocrenilabrinae</taxon>
        <taxon>Lamprologini</taxon>
        <taxon>Neolamprologus</taxon>
    </lineage>
</organism>
<feature type="region of interest" description="Disordered" evidence="1">
    <location>
        <begin position="244"/>
        <end position="269"/>
    </location>
</feature>
<evidence type="ECO:0000256" key="2">
    <source>
        <dbReference type="SAM" id="Phobius"/>
    </source>
</evidence>
<feature type="signal peptide" evidence="3">
    <location>
        <begin position="1"/>
        <end position="21"/>
    </location>
</feature>
<proteinExistence type="predicted"/>
<keyword evidence="2" id="KW-0472">Membrane</keyword>
<feature type="compositionally biased region" description="Basic residues" evidence="1">
    <location>
        <begin position="260"/>
        <end position="269"/>
    </location>
</feature>
<dbReference type="Ensembl" id="ENSNBRT00000004299.1">
    <property type="protein sequence ID" value="ENSNBRP00000004165.1"/>
    <property type="gene ID" value="ENSNBRG00000003310.1"/>
</dbReference>
<feature type="chain" id="PRO_5018727822" evidence="3">
    <location>
        <begin position="22"/>
        <end position="269"/>
    </location>
</feature>
<evidence type="ECO:0000256" key="1">
    <source>
        <dbReference type="SAM" id="MobiDB-lite"/>
    </source>
</evidence>
<dbReference type="CDD" id="cd00063">
    <property type="entry name" value="FN3"/>
    <property type="match status" value="1"/>
</dbReference>
<keyword evidence="5" id="KW-1185">Reference proteome</keyword>
<dbReference type="InterPro" id="IPR036116">
    <property type="entry name" value="FN3_sf"/>
</dbReference>
<sequence>MTSLCRNLVALLFFVLPPMHSHFFTNAASASPPITHPQIIHMTDMGSDRQDDYDSEEEYDTTKAPPRVVKVPKMHQKPQLCKYDACSENQVPCATLFEQTGCLCPGMSGANVPPHPPRIRALVPVSEGSDRGKIQVQWCAPSSVVSEYRIVIEGRDGEVPKFGDASRRGLVRSLEVGTKVCVVAVNNAGSSDPSEFSCKRYEFHESSDHTLMAWIIGGGVTLLLLVVIAALICVKYKKFRKGKRDSTDGLTKAASMTHGGGHKRTQNNN</sequence>
<keyword evidence="2" id="KW-0812">Transmembrane</keyword>
<dbReference type="STRING" id="32507.ENSNBRP00000004165"/>
<protein>
    <submittedName>
        <fullName evidence="4">Uncharacterized protein</fullName>
    </submittedName>
</protein>
<dbReference type="Bgee" id="ENSNBRG00000003310">
    <property type="expression patterns" value="Expressed in brain and 3 other cell types or tissues"/>
</dbReference>